<evidence type="ECO:0000256" key="4">
    <source>
        <dbReference type="ARBA" id="ARBA00022840"/>
    </source>
</evidence>
<evidence type="ECO:0000256" key="3">
    <source>
        <dbReference type="ARBA" id="ARBA00022741"/>
    </source>
</evidence>
<dbReference type="GO" id="GO:0016887">
    <property type="term" value="F:ATP hydrolysis activity"/>
    <property type="evidence" value="ECO:0007669"/>
    <property type="project" value="InterPro"/>
</dbReference>
<dbReference type="InterPro" id="IPR003593">
    <property type="entry name" value="AAA+_ATPase"/>
</dbReference>
<keyword evidence="1" id="KW-0813">Transport</keyword>
<dbReference type="Pfam" id="PF00005">
    <property type="entry name" value="ABC_tran"/>
    <property type="match status" value="1"/>
</dbReference>
<accession>A0A923HJT0</accession>
<keyword evidence="2" id="KW-0472">Membrane</keyword>
<dbReference type="PANTHER" id="PTHR42939:SF1">
    <property type="entry name" value="ABC TRANSPORTER ATP-BINDING PROTEIN ALBC-RELATED"/>
    <property type="match status" value="1"/>
</dbReference>
<keyword evidence="7" id="KW-1185">Reference proteome</keyword>
<dbReference type="Gene3D" id="3.40.50.300">
    <property type="entry name" value="P-loop containing nucleotide triphosphate hydrolases"/>
    <property type="match status" value="1"/>
</dbReference>
<feature type="domain" description="ABC transporter" evidence="5">
    <location>
        <begin position="3"/>
        <end position="199"/>
    </location>
</feature>
<protein>
    <submittedName>
        <fullName evidence="6">ATP-binding cassette domain-containing protein</fullName>
    </submittedName>
</protein>
<name>A0A923HJT0_9BURK</name>
<organism evidence="6 7">
    <name type="scientific">Undibacterium jejuense</name>
    <dbReference type="NCBI Taxonomy" id="1344949"/>
    <lineage>
        <taxon>Bacteria</taxon>
        <taxon>Pseudomonadati</taxon>
        <taxon>Pseudomonadota</taxon>
        <taxon>Betaproteobacteria</taxon>
        <taxon>Burkholderiales</taxon>
        <taxon>Oxalobacteraceae</taxon>
        <taxon>Undibacterium</taxon>
    </lineage>
</organism>
<dbReference type="EMBL" id="JACOFV010000006">
    <property type="protein sequence ID" value="MBC3862114.1"/>
    <property type="molecule type" value="Genomic_DNA"/>
</dbReference>
<evidence type="ECO:0000256" key="1">
    <source>
        <dbReference type="ARBA" id="ARBA00022448"/>
    </source>
</evidence>
<dbReference type="InterPro" id="IPR027417">
    <property type="entry name" value="P-loop_NTPase"/>
</dbReference>
<dbReference type="SMART" id="SM00382">
    <property type="entry name" value="AAA"/>
    <property type="match status" value="1"/>
</dbReference>
<dbReference type="AlphaFoldDB" id="A0A923HJT0"/>
<dbReference type="InterPro" id="IPR051782">
    <property type="entry name" value="ABC_Transporter_VariousFunc"/>
</dbReference>
<dbReference type="PROSITE" id="PS50893">
    <property type="entry name" value="ABC_TRANSPORTER_2"/>
    <property type="match status" value="1"/>
</dbReference>
<dbReference type="InterPro" id="IPR003439">
    <property type="entry name" value="ABC_transporter-like_ATP-bd"/>
</dbReference>
<keyword evidence="3" id="KW-0547">Nucleotide-binding</keyword>
<gene>
    <name evidence="6" type="ORF">H8K32_08400</name>
</gene>
<dbReference type="SUPFAM" id="SSF52540">
    <property type="entry name" value="P-loop containing nucleoside triphosphate hydrolases"/>
    <property type="match status" value="1"/>
</dbReference>
<evidence type="ECO:0000313" key="6">
    <source>
        <dbReference type="EMBL" id="MBC3862114.1"/>
    </source>
</evidence>
<dbReference type="Proteomes" id="UP000634011">
    <property type="component" value="Unassembled WGS sequence"/>
</dbReference>
<dbReference type="GO" id="GO:0005524">
    <property type="term" value="F:ATP binding"/>
    <property type="evidence" value="ECO:0007669"/>
    <property type="project" value="UniProtKB-KW"/>
</dbReference>
<reference evidence="6" key="1">
    <citation type="submission" date="2020-08" db="EMBL/GenBank/DDBJ databases">
        <title>Novel species isolated from subtropical streams in China.</title>
        <authorList>
            <person name="Lu H."/>
        </authorList>
    </citation>
    <scope>NUCLEOTIDE SEQUENCE</scope>
    <source>
        <strain evidence="6">KACC 12607</strain>
    </source>
</reference>
<keyword evidence="4 6" id="KW-0067">ATP-binding</keyword>
<comment type="caution">
    <text evidence="6">The sequence shown here is derived from an EMBL/GenBank/DDBJ whole genome shotgun (WGS) entry which is preliminary data.</text>
</comment>
<evidence type="ECO:0000256" key="2">
    <source>
        <dbReference type="ARBA" id="ARBA00022475"/>
    </source>
</evidence>
<dbReference type="RefSeq" id="WP_186912031.1">
    <property type="nucleotide sequence ID" value="NZ_JACOFV010000006.1"/>
</dbReference>
<evidence type="ECO:0000259" key="5">
    <source>
        <dbReference type="PROSITE" id="PS50893"/>
    </source>
</evidence>
<sequence>MDLSINKLSFAYPHRSIFWDFSFTATKGITWVRGNNGAGKTTLLKLLAGSLAVSKGDIHFNGINLRQQGFIWRQQCFWCSSETPEFNWLTLQEFFDLHLNLYPAAKATDLNTQLNAFGLLPMLNQTIDTLSLGQHKKMYLALALSLPVKLLLIDEPFNALDLDAVHYLRTQLSDSKRLDQQCILMTSHLDPDLPLVGEIHIGN</sequence>
<keyword evidence="2" id="KW-1003">Cell membrane</keyword>
<evidence type="ECO:0000313" key="7">
    <source>
        <dbReference type="Proteomes" id="UP000634011"/>
    </source>
</evidence>
<proteinExistence type="predicted"/>
<dbReference type="PANTHER" id="PTHR42939">
    <property type="entry name" value="ABC TRANSPORTER ATP-BINDING PROTEIN ALBC-RELATED"/>
    <property type="match status" value="1"/>
</dbReference>